<keyword evidence="3" id="KW-1185">Reference proteome</keyword>
<feature type="region of interest" description="Disordered" evidence="1">
    <location>
        <begin position="71"/>
        <end position="312"/>
    </location>
</feature>
<feature type="compositionally biased region" description="Low complexity" evidence="1">
    <location>
        <begin position="15"/>
        <end position="29"/>
    </location>
</feature>
<gene>
    <name evidence="2" type="ORF">RCOM_1788480</name>
</gene>
<dbReference type="EMBL" id="EQ987354">
    <property type="protein sequence ID" value="EEF23197.1"/>
    <property type="molecule type" value="Genomic_DNA"/>
</dbReference>
<sequence length="312" mass="34342">ALAAWNLEPVSHAVQQGALDQQQAAGQADDQQRPRHQDAEVGRHADRHEEQAEQQSLERLQVAHQLVPVFRVRQQHAGGEGAERQRQADPFHQQADADDEQQREGGEQLAQPGARQQPHDRVDQAAAEGHQRDEHGADLEHAQPAAAAVVGRHAGQQRHQRDHRDGGDVLQQQDRETGRAGRAGQQLALAQRGQHDGGGRQRQAEPGHQRDFPVDAKADAYAGQHRADHQHLGAAPAENRPAQVPQLFRLQLKANQEQHQHDTEFGDAQHVLDIADQLQPPRADDGAGDQVAEHCAHADALGQRHQQHGGHQ</sequence>
<feature type="compositionally biased region" description="Low complexity" evidence="1">
    <location>
        <begin position="180"/>
        <end position="192"/>
    </location>
</feature>
<protein>
    <submittedName>
        <fullName evidence="2">Uncharacterized protein</fullName>
    </submittedName>
</protein>
<organism evidence="2 3">
    <name type="scientific">Ricinus communis</name>
    <name type="common">Castor bean</name>
    <dbReference type="NCBI Taxonomy" id="3988"/>
    <lineage>
        <taxon>Eukaryota</taxon>
        <taxon>Viridiplantae</taxon>
        <taxon>Streptophyta</taxon>
        <taxon>Embryophyta</taxon>
        <taxon>Tracheophyta</taxon>
        <taxon>Spermatophyta</taxon>
        <taxon>Magnoliopsida</taxon>
        <taxon>eudicotyledons</taxon>
        <taxon>Gunneridae</taxon>
        <taxon>Pentapetalae</taxon>
        <taxon>rosids</taxon>
        <taxon>fabids</taxon>
        <taxon>Malpighiales</taxon>
        <taxon>Euphorbiaceae</taxon>
        <taxon>Acalyphoideae</taxon>
        <taxon>Acalypheae</taxon>
        <taxon>Ricinus</taxon>
    </lineage>
</organism>
<feature type="compositionally biased region" description="Basic and acidic residues" evidence="1">
    <location>
        <begin position="117"/>
        <end position="141"/>
    </location>
</feature>
<evidence type="ECO:0000313" key="3">
    <source>
        <dbReference type="Proteomes" id="UP000008311"/>
    </source>
</evidence>
<proteinExistence type="predicted"/>
<dbReference type="AlphaFoldDB" id="B9TLR7"/>
<accession>B9TLR7</accession>
<dbReference type="InParanoid" id="B9TLR7"/>
<reference evidence="3" key="1">
    <citation type="journal article" date="2010" name="Nat. Biotechnol.">
        <title>Draft genome sequence of the oilseed species Ricinus communis.</title>
        <authorList>
            <person name="Chan A.P."/>
            <person name="Crabtree J."/>
            <person name="Zhao Q."/>
            <person name="Lorenzi H."/>
            <person name="Orvis J."/>
            <person name="Puiu D."/>
            <person name="Melake-Berhan A."/>
            <person name="Jones K.M."/>
            <person name="Redman J."/>
            <person name="Chen G."/>
            <person name="Cahoon E.B."/>
            <person name="Gedil M."/>
            <person name="Stanke M."/>
            <person name="Haas B.J."/>
            <person name="Wortman J.R."/>
            <person name="Fraser-Liggett C.M."/>
            <person name="Ravel J."/>
            <person name="Rabinowicz P.D."/>
        </authorList>
    </citation>
    <scope>NUCLEOTIDE SEQUENCE [LARGE SCALE GENOMIC DNA]</scope>
    <source>
        <strain evidence="3">cv. Hale</strain>
    </source>
</reference>
<feature type="compositionally biased region" description="Basic and acidic residues" evidence="1">
    <location>
        <begin position="193"/>
        <end position="218"/>
    </location>
</feature>
<name>B9TLR7_RICCO</name>
<evidence type="ECO:0000256" key="1">
    <source>
        <dbReference type="SAM" id="MobiDB-lite"/>
    </source>
</evidence>
<feature type="region of interest" description="Disordered" evidence="1">
    <location>
        <begin position="1"/>
        <end position="56"/>
    </location>
</feature>
<feature type="non-terminal residue" evidence="2">
    <location>
        <position position="1"/>
    </location>
</feature>
<feature type="compositionally biased region" description="Basic and acidic residues" evidence="1">
    <location>
        <begin position="30"/>
        <end position="51"/>
    </location>
</feature>
<feature type="compositionally biased region" description="Basic and acidic residues" evidence="1">
    <location>
        <begin position="162"/>
        <end position="179"/>
    </location>
</feature>
<feature type="non-terminal residue" evidence="2">
    <location>
        <position position="312"/>
    </location>
</feature>
<dbReference type="Proteomes" id="UP000008311">
    <property type="component" value="Unassembled WGS sequence"/>
</dbReference>
<evidence type="ECO:0000313" key="2">
    <source>
        <dbReference type="EMBL" id="EEF23197.1"/>
    </source>
</evidence>